<evidence type="ECO:0000256" key="1">
    <source>
        <dbReference type="SAM" id="MobiDB-lite"/>
    </source>
</evidence>
<feature type="region of interest" description="Disordered" evidence="1">
    <location>
        <begin position="79"/>
        <end position="103"/>
    </location>
</feature>
<dbReference type="EMBL" id="JARKIE010000103">
    <property type="protein sequence ID" value="KAJ7683988.1"/>
    <property type="molecule type" value="Genomic_DNA"/>
</dbReference>
<feature type="non-terminal residue" evidence="2">
    <location>
        <position position="1"/>
    </location>
</feature>
<accession>A0AAD7GAR7</accession>
<protein>
    <submittedName>
        <fullName evidence="2">Uncharacterized protein</fullName>
    </submittedName>
</protein>
<dbReference type="AlphaFoldDB" id="A0AAD7GAR7"/>
<proteinExistence type="predicted"/>
<gene>
    <name evidence="2" type="ORF">B0H17DRAFT_941152</name>
</gene>
<organism evidence="2 3">
    <name type="scientific">Mycena rosella</name>
    <name type="common">Pink bonnet</name>
    <name type="synonym">Agaricus rosellus</name>
    <dbReference type="NCBI Taxonomy" id="1033263"/>
    <lineage>
        <taxon>Eukaryota</taxon>
        <taxon>Fungi</taxon>
        <taxon>Dikarya</taxon>
        <taxon>Basidiomycota</taxon>
        <taxon>Agaricomycotina</taxon>
        <taxon>Agaricomycetes</taxon>
        <taxon>Agaricomycetidae</taxon>
        <taxon>Agaricales</taxon>
        <taxon>Marasmiineae</taxon>
        <taxon>Mycenaceae</taxon>
        <taxon>Mycena</taxon>
    </lineage>
</organism>
<evidence type="ECO:0000313" key="3">
    <source>
        <dbReference type="Proteomes" id="UP001221757"/>
    </source>
</evidence>
<sequence>NMADVVWNTLETYGLTGCVLAFMMDNATNNDTLVQAIERMCAAKNIKFSAKNSCLRCMPHTVHLAVLQLLEAIGAVEKSPTKKNANSSPYQESVTAAPEAEDF</sequence>
<keyword evidence="3" id="KW-1185">Reference proteome</keyword>
<comment type="caution">
    <text evidence="2">The sequence shown here is derived from an EMBL/GenBank/DDBJ whole genome shotgun (WGS) entry which is preliminary data.</text>
</comment>
<dbReference type="Proteomes" id="UP001221757">
    <property type="component" value="Unassembled WGS sequence"/>
</dbReference>
<evidence type="ECO:0000313" key="2">
    <source>
        <dbReference type="EMBL" id="KAJ7683988.1"/>
    </source>
</evidence>
<reference evidence="2" key="1">
    <citation type="submission" date="2023-03" db="EMBL/GenBank/DDBJ databases">
        <title>Massive genome expansion in bonnet fungi (Mycena s.s.) driven by repeated elements and novel gene families across ecological guilds.</title>
        <authorList>
            <consortium name="Lawrence Berkeley National Laboratory"/>
            <person name="Harder C.B."/>
            <person name="Miyauchi S."/>
            <person name="Viragh M."/>
            <person name="Kuo A."/>
            <person name="Thoen E."/>
            <person name="Andreopoulos B."/>
            <person name="Lu D."/>
            <person name="Skrede I."/>
            <person name="Drula E."/>
            <person name="Henrissat B."/>
            <person name="Morin E."/>
            <person name="Kohler A."/>
            <person name="Barry K."/>
            <person name="LaButti K."/>
            <person name="Morin E."/>
            <person name="Salamov A."/>
            <person name="Lipzen A."/>
            <person name="Mereny Z."/>
            <person name="Hegedus B."/>
            <person name="Baldrian P."/>
            <person name="Stursova M."/>
            <person name="Weitz H."/>
            <person name="Taylor A."/>
            <person name="Grigoriev I.V."/>
            <person name="Nagy L.G."/>
            <person name="Martin F."/>
            <person name="Kauserud H."/>
        </authorList>
    </citation>
    <scope>NUCLEOTIDE SEQUENCE</scope>
    <source>
        <strain evidence="2">CBHHK067</strain>
    </source>
</reference>
<feature type="compositionally biased region" description="Polar residues" evidence="1">
    <location>
        <begin position="82"/>
        <end position="94"/>
    </location>
</feature>
<name>A0AAD7GAR7_MYCRO</name>